<dbReference type="InterPro" id="IPR005829">
    <property type="entry name" value="Sugar_transporter_CS"/>
</dbReference>
<sequence>MFGERRKKMDKPPHSSSVGEELAKVLPQSDKPWWRKAYLLRLNLVLLVPLFSSATVGYDGHANLEKYFNHPAGGQLGLVNAIFFIGKVVGLPTVSLLSDKIGRRIPILIGICLCLVGTVIQTASLDFGMLVFSRGLLGCATAFMSQPSPLLIAELSFPTHRGKITAMYQTFFYFGAILAAWTGYGTVKLDNDWAWRAACAIQAFFPFLQLAFWPFLPESPRWLLANGKTEHARAVLVKHHGNGDENSPLVEFEIKEIQQTIKIEKEIAATSKWRDLIATPANRRRVAIAISLGFFAQWCGNGVVSYYLALVLNSIGITNPTDQSLINGLLQMFNFGVSVFLGALMVDRIGRRVLFLWSAAGMGFSYIAWTALNGTFLHSHKQAIGIAVVPMIFVYYFHYDIAFTPLLYSYPTEIFPYHMRSWGLCLTLFSSYLALIFNLFVNPIAMQAISWKYYILYCCVNFVIFGVIYFLYPETKAHSLEEIAEVFEGSKGVAQMVLTANEGDAKDAEHVETRNLEKSSC</sequence>
<dbReference type="PROSITE" id="PS50850">
    <property type="entry name" value="MFS"/>
    <property type="match status" value="1"/>
</dbReference>
<dbReference type="PROSITE" id="PS00216">
    <property type="entry name" value="SUGAR_TRANSPORT_1"/>
    <property type="match status" value="2"/>
</dbReference>
<evidence type="ECO:0000313" key="10">
    <source>
        <dbReference type="EMBL" id="KIW55500.1"/>
    </source>
</evidence>
<evidence type="ECO:0000256" key="5">
    <source>
        <dbReference type="ARBA" id="ARBA00022989"/>
    </source>
</evidence>
<evidence type="ECO:0000256" key="7">
    <source>
        <dbReference type="RuleBase" id="RU003346"/>
    </source>
</evidence>
<evidence type="ECO:0000256" key="3">
    <source>
        <dbReference type="ARBA" id="ARBA00022448"/>
    </source>
</evidence>
<dbReference type="RefSeq" id="XP_013316084.1">
    <property type="nucleotide sequence ID" value="XM_013460630.1"/>
</dbReference>
<dbReference type="HOGENOM" id="CLU_001265_30_13_1"/>
<dbReference type="OrthoDB" id="6133115at2759"/>
<dbReference type="InterPro" id="IPR003663">
    <property type="entry name" value="Sugar/inositol_transpt"/>
</dbReference>
<dbReference type="InterPro" id="IPR005828">
    <property type="entry name" value="MFS_sugar_transport-like"/>
</dbReference>
<dbReference type="EMBL" id="KN847319">
    <property type="protein sequence ID" value="KIW55500.1"/>
    <property type="molecule type" value="Genomic_DNA"/>
</dbReference>
<dbReference type="InterPro" id="IPR020846">
    <property type="entry name" value="MFS_dom"/>
</dbReference>
<feature type="transmembrane region" description="Helical" evidence="8">
    <location>
        <begin position="286"/>
        <end position="308"/>
    </location>
</feature>
<comment type="similarity">
    <text evidence="2 7">Belongs to the major facilitator superfamily. Sugar transporter (TC 2.A.1.1) family.</text>
</comment>
<feature type="transmembrane region" description="Helical" evidence="8">
    <location>
        <begin position="328"/>
        <end position="346"/>
    </location>
</feature>
<keyword evidence="3 7" id="KW-0813">Transport</keyword>
<feature type="domain" description="Major facilitator superfamily (MFS) profile" evidence="9">
    <location>
        <begin position="38"/>
        <end position="476"/>
    </location>
</feature>
<evidence type="ECO:0000256" key="2">
    <source>
        <dbReference type="ARBA" id="ARBA00010992"/>
    </source>
</evidence>
<protein>
    <recommendedName>
        <fullName evidence="9">Major facilitator superfamily (MFS) profile domain-containing protein</fullName>
    </recommendedName>
</protein>
<feature type="transmembrane region" description="Helical" evidence="8">
    <location>
        <begin position="38"/>
        <end position="58"/>
    </location>
</feature>
<dbReference type="InterPro" id="IPR036259">
    <property type="entry name" value="MFS_trans_sf"/>
</dbReference>
<accession>A0A0D2ELJ9</accession>
<evidence type="ECO:0000256" key="1">
    <source>
        <dbReference type="ARBA" id="ARBA00004141"/>
    </source>
</evidence>
<dbReference type="SUPFAM" id="SSF103473">
    <property type="entry name" value="MFS general substrate transporter"/>
    <property type="match status" value="1"/>
</dbReference>
<dbReference type="FunFam" id="1.20.1250.20:FF:000134">
    <property type="entry name" value="MFS sugar transporter protein"/>
    <property type="match status" value="1"/>
</dbReference>
<dbReference type="GO" id="GO:0005351">
    <property type="term" value="F:carbohydrate:proton symporter activity"/>
    <property type="evidence" value="ECO:0007669"/>
    <property type="project" value="TreeGrafter"/>
</dbReference>
<dbReference type="AlphaFoldDB" id="A0A0D2ELJ9"/>
<dbReference type="PANTHER" id="PTHR48022:SF3">
    <property type="entry name" value="HEXOSE TRANSPORTER PROTEIN (AFU_ORTHOLOGUE AFUA_8G04480)-RELATED"/>
    <property type="match status" value="1"/>
</dbReference>
<dbReference type="PANTHER" id="PTHR48022">
    <property type="entry name" value="PLASTIDIC GLUCOSE TRANSPORTER 4"/>
    <property type="match status" value="1"/>
</dbReference>
<evidence type="ECO:0000313" key="11">
    <source>
        <dbReference type="Proteomes" id="UP000054342"/>
    </source>
</evidence>
<evidence type="ECO:0000256" key="8">
    <source>
        <dbReference type="SAM" id="Phobius"/>
    </source>
</evidence>
<evidence type="ECO:0000256" key="4">
    <source>
        <dbReference type="ARBA" id="ARBA00022692"/>
    </source>
</evidence>
<dbReference type="InterPro" id="IPR050360">
    <property type="entry name" value="MFS_Sugar_Transporters"/>
</dbReference>
<proteinExistence type="inferred from homology"/>
<organism evidence="10 11">
    <name type="scientific">Exophiala xenobiotica</name>
    <dbReference type="NCBI Taxonomy" id="348802"/>
    <lineage>
        <taxon>Eukaryota</taxon>
        <taxon>Fungi</taxon>
        <taxon>Dikarya</taxon>
        <taxon>Ascomycota</taxon>
        <taxon>Pezizomycotina</taxon>
        <taxon>Eurotiomycetes</taxon>
        <taxon>Chaetothyriomycetidae</taxon>
        <taxon>Chaetothyriales</taxon>
        <taxon>Herpotrichiellaceae</taxon>
        <taxon>Exophiala</taxon>
    </lineage>
</organism>
<name>A0A0D2ELJ9_9EURO</name>
<comment type="subcellular location">
    <subcellularLocation>
        <location evidence="1">Membrane</location>
        <topology evidence="1">Multi-pass membrane protein</topology>
    </subcellularLocation>
</comment>
<dbReference type="NCBIfam" id="TIGR00879">
    <property type="entry name" value="SP"/>
    <property type="match status" value="1"/>
</dbReference>
<gene>
    <name evidence="10" type="ORF">PV05_04238</name>
</gene>
<keyword evidence="4 8" id="KW-0812">Transmembrane</keyword>
<dbReference type="GO" id="GO:0016020">
    <property type="term" value="C:membrane"/>
    <property type="evidence" value="ECO:0007669"/>
    <property type="project" value="UniProtKB-SubCell"/>
</dbReference>
<feature type="transmembrane region" description="Helical" evidence="8">
    <location>
        <begin position="453"/>
        <end position="472"/>
    </location>
</feature>
<dbReference type="Proteomes" id="UP000054342">
    <property type="component" value="Unassembled WGS sequence"/>
</dbReference>
<evidence type="ECO:0000259" key="9">
    <source>
        <dbReference type="PROSITE" id="PS50850"/>
    </source>
</evidence>
<keyword evidence="5 8" id="KW-1133">Transmembrane helix</keyword>
<dbReference type="GeneID" id="25326146"/>
<feature type="transmembrane region" description="Helical" evidence="8">
    <location>
        <begin position="165"/>
        <end position="187"/>
    </location>
</feature>
<evidence type="ECO:0000256" key="6">
    <source>
        <dbReference type="ARBA" id="ARBA00023136"/>
    </source>
</evidence>
<dbReference type="Pfam" id="PF00083">
    <property type="entry name" value="Sugar_tr"/>
    <property type="match status" value="1"/>
</dbReference>
<feature type="transmembrane region" description="Helical" evidence="8">
    <location>
        <begin position="422"/>
        <end position="441"/>
    </location>
</feature>
<feature type="transmembrane region" description="Helical" evidence="8">
    <location>
        <begin position="384"/>
        <end position="410"/>
    </location>
</feature>
<reference evidence="10 11" key="1">
    <citation type="submission" date="2015-01" db="EMBL/GenBank/DDBJ databases">
        <title>The Genome Sequence of Exophiala xenobiotica CBS118157.</title>
        <authorList>
            <consortium name="The Broad Institute Genomics Platform"/>
            <person name="Cuomo C."/>
            <person name="de Hoog S."/>
            <person name="Gorbushina A."/>
            <person name="Stielow B."/>
            <person name="Teixiera M."/>
            <person name="Abouelleil A."/>
            <person name="Chapman S.B."/>
            <person name="Priest M."/>
            <person name="Young S.K."/>
            <person name="Wortman J."/>
            <person name="Nusbaum C."/>
            <person name="Birren B."/>
        </authorList>
    </citation>
    <scope>NUCLEOTIDE SEQUENCE [LARGE SCALE GENOMIC DNA]</scope>
    <source>
        <strain evidence="10 11">CBS 118157</strain>
    </source>
</reference>
<feature type="transmembrane region" description="Helical" evidence="8">
    <location>
        <begin position="105"/>
        <end position="125"/>
    </location>
</feature>
<dbReference type="Gene3D" id="1.20.1250.20">
    <property type="entry name" value="MFS general substrate transporter like domains"/>
    <property type="match status" value="1"/>
</dbReference>
<feature type="transmembrane region" description="Helical" evidence="8">
    <location>
        <begin position="78"/>
        <end position="98"/>
    </location>
</feature>
<keyword evidence="6 8" id="KW-0472">Membrane</keyword>
<keyword evidence="11" id="KW-1185">Reference proteome</keyword>
<feature type="transmembrane region" description="Helical" evidence="8">
    <location>
        <begin position="353"/>
        <end position="372"/>
    </location>
</feature>